<proteinExistence type="inferred from homology"/>
<dbReference type="InterPro" id="IPR005648">
    <property type="entry name" value="FlgD"/>
</dbReference>
<dbReference type="Pfam" id="PF03963">
    <property type="entry name" value="FlgD"/>
    <property type="match status" value="1"/>
</dbReference>
<dbReference type="EMBL" id="BAABLW010000007">
    <property type="protein sequence ID" value="GAA4920079.1"/>
    <property type="molecule type" value="Genomic_DNA"/>
</dbReference>
<gene>
    <name evidence="3" type="ORF">GCM10025790_15130</name>
</gene>
<evidence type="ECO:0000313" key="3">
    <source>
        <dbReference type="EMBL" id="GAA4920079.1"/>
    </source>
</evidence>
<accession>A0ABP9FWS1</accession>
<evidence type="ECO:0000313" key="4">
    <source>
        <dbReference type="Proteomes" id="UP001500368"/>
    </source>
</evidence>
<comment type="similarity">
    <text evidence="1">Belongs to the FlgD family.</text>
</comment>
<organism evidence="3 4">
    <name type="scientific">Nesterenkonia rhizosphaerae</name>
    <dbReference type="NCBI Taxonomy" id="1348272"/>
    <lineage>
        <taxon>Bacteria</taxon>
        <taxon>Bacillati</taxon>
        <taxon>Actinomycetota</taxon>
        <taxon>Actinomycetes</taxon>
        <taxon>Micrococcales</taxon>
        <taxon>Micrococcaceae</taxon>
        <taxon>Nesterenkonia</taxon>
    </lineage>
</organism>
<sequence length="159" mass="16326">MPPTPISGVQGPAVDPALIDQARRTGNEAMTPGRELKQTMDSEVFMSLLVTQLSNQDPSSPMDTNDMITQTTQLASMEQLTAMATAQKELLGMGQRSAATALIGQVVTTDGAEPVTGTVTAVSFGPAGPTVAIDGTPYPYSAIAAVASPRSEDAAASTD</sequence>
<evidence type="ECO:0000256" key="2">
    <source>
        <dbReference type="ARBA" id="ARBA00022795"/>
    </source>
</evidence>
<comment type="caution">
    <text evidence="3">The sequence shown here is derived from an EMBL/GenBank/DDBJ whole genome shotgun (WGS) entry which is preliminary data.</text>
</comment>
<keyword evidence="2" id="KW-1005">Bacterial flagellum biogenesis</keyword>
<evidence type="ECO:0000256" key="1">
    <source>
        <dbReference type="ARBA" id="ARBA00010577"/>
    </source>
</evidence>
<name>A0ABP9FWS1_9MICC</name>
<dbReference type="RefSeq" id="WP_345477452.1">
    <property type="nucleotide sequence ID" value="NZ_BAABLW010000007.1"/>
</dbReference>
<reference evidence="4" key="1">
    <citation type="journal article" date="2019" name="Int. J. Syst. Evol. Microbiol.">
        <title>The Global Catalogue of Microorganisms (GCM) 10K type strain sequencing project: providing services to taxonomists for standard genome sequencing and annotation.</title>
        <authorList>
            <consortium name="The Broad Institute Genomics Platform"/>
            <consortium name="The Broad Institute Genome Sequencing Center for Infectious Disease"/>
            <person name="Wu L."/>
            <person name="Ma J."/>
        </authorList>
    </citation>
    <scope>NUCLEOTIDE SEQUENCE [LARGE SCALE GENOMIC DNA]</scope>
    <source>
        <strain evidence="4">JCM 19129</strain>
    </source>
</reference>
<dbReference type="Proteomes" id="UP001500368">
    <property type="component" value="Unassembled WGS sequence"/>
</dbReference>
<evidence type="ECO:0008006" key="5">
    <source>
        <dbReference type="Google" id="ProtNLM"/>
    </source>
</evidence>
<keyword evidence="4" id="KW-1185">Reference proteome</keyword>
<protein>
    <recommendedName>
        <fullName evidence="5">Flagellar hook capping protein</fullName>
    </recommendedName>
</protein>